<dbReference type="AlphaFoldDB" id="A0A9K3D338"/>
<dbReference type="GO" id="GO:0004843">
    <property type="term" value="F:cysteine-type deubiquitinase activity"/>
    <property type="evidence" value="ECO:0007669"/>
    <property type="project" value="InterPro"/>
</dbReference>
<evidence type="ECO:0000313" key="2">
    <source>
        <dbReference type="EMBL" id="GIQ88263.1"/>
    </source>
</evidence>
<proteinExistence type="predicted"/>
<dbReference type="InterPro" id="IPR050164">
    <property type="entry name" value="Peptidase_C19"/>
</dbReference>
<organism evidence="2 3">
    <name type="scientific">Kipferlia bialata</name>
    <dbReference type="NCBI Taxonomy" id="797122"/>
    <lineage>
        <taxon>Eukaryota</taxon>
        <taxon>Metamonada</taxon>
        <taxon>Carpediemonas-like organisms</taxon>
        <taxon>Kipferlia</taxon>
    </lineage>
</organism>
<dbReference type="OrthoDB" id="289038at2759"/>
<dbReference type="Proteomes" id="UP000265618">
    <property type="component" value="Unassembled WGS sequence"/>
</dbReference>
<dbReference type="GO" id="GO:0005829">
    <property type="term" value="C:cytosol"/>
    <property type="evidence" value="ECO:0007669"/>
    <property type="project" value="TreeGrafter"/>
</dbReference>
<dbReference type="PROSITE" id="PS50235">
    <property type="entry name" value="USP_3"/>
    <property type="match status" value="1"/>
</dbReference>
<dbReference type="GO" id="GO:0005634">
    <property type="term" value="C:nucleus"/>
    <property type="evidence" value="ECO:0007669"/>
    <property type="project" value="TreeGrafter"/>
</dbReference>
<dbReference type="PROSITE" id="PS00973">
    <property type="entry name" value="USP_2"/>
    <property type="match status" value="1"/>
</dbReference>
<protein>
    <recommendedName>
        <fullName evidence="1">USP domain-containing protein</fullName>
    </recommendedName>
</protein>
<evidence type="ECO:0000313" key="3">
    <source>
        <dbReference type="Proteomes" id="UP000265618"/>
    </source>
</evidence>
<sequence length="198" mass="22230">MWGAFNKVAAAPAPSAPVTTSASSVYDPYFNEPPTDVTEDSHYYELYAVMTHSGSASGGHYFAYIKDLVEQNWFEFNDSSVTSIQGSIRDHLVRAFGTAKSAGVARTSGYYGRSEYGSNAYMLFYRKYTPERASLQWTDPKAVLPEDILAELEEENTRAERERIRREEERLRVTVNVYTNLPVTVISAEPELDDPESG</sequence>
<evidence type="ECO:0000259" key="1">
    <source>
        <dbReference type="PROSITE" id="PS50235"/>
    </source>
</evidence>
<keyword evidence="3" id="KW-1185">Reference proteome</keyword>
<dbReference type="GO" id="GO:0016579">
    <property type="term" value="P:protein deubiquitination"/>
    <property type="evidence" value="ECO:0007669"/>
    <property type="project" value="InterPro"/>
</dbReference>
<dbReference type="InterPro" id="IPR018200">
    <property type="entry name" value="USP_CS"/>
</dbReference>
<dbReference type="InterPro" id="IPR028889">
    <property type="entry name" value="USP"/>
</dbReference>
<accession>A0A9K3D338</accession>
<dbReference type="InterPro" id="IPR038765">
    <property type="entry name" value="Papain-like_cys_pep_sf"/>
</dbReference>
<dbReference type="PANTHER" id="PTHR24006">
    <property type="entry name" value="UBIQUITIN CARBOXYL-TERMINAL HYDROLASE"/>
    <property type="match status" value="1"/>
</dbReference>
<dbReference type="EMBL" id="BDIP01003905">
    <property type="protein sequence ID" value="GIQ88263.1"/>
    <property type="molecule type" value="Genomic_DNA"/>
</dbReference>
<dbReference type="Gene3D" id="3.90.70.10">
    <property type="entry name" value="Cysteine proteinases"/>
    <property type="match status" value="1"/>
</dbReference>
<name>A0A9K3D338_9EUKA</name>
<dbReference type="InterPro" id="IPR001394">
    <property type="entry name" value="Peptidase_C19_UCH"/>
</dbReference>
<comment type="caution">
    <text evidence="2">The sequence shown here is derived from an EMBL/GenBank/DDBJ whole genome shotgun (WGS) entry which is preliminary data.</text>
</comment>
<gene>
    <name evidence="2" type="ORF">KIPB_010470</name>
</gene>
<dbReference type="Pfam" id="PF00443">
    <property type="entry name" value="UCH"/>
    <property type="match status" value="1"/>
</dbReference>
<feature type="domain" description="USP" evidence="1">
    <location>
        <begin position="1"/>
        <end position="128"/>
    </location>
</feature>
<reference evidence="2 3" key="1">
    <citation type="journal article" date="2018" name="PLoS ONE">
        <title>The draft genome of Kipferlia bialata reveals reductive genome evolution in fornicate parasites.</title>
        <authorList>
            <person name="Tanifuji G."/>
            <person name="Takabayashi S."/>
            <person name="Kume K."/>
            <person name="Takagi M."/>
            <person name="Nakayama T."/>
            <person name="Kamikawa R."/>
            <person name="Inagaki Y."/>
            <person name="Hashimoto T."/>
        </authorList>
    </citation>
    <scope>NUCLEOTIDE SEQUENCE [LARGE SCALE GENOMIC DNA]</scope>
    <source>
        <strain evidence="2">NY0173</strain>
    </source>
</reference>
<dbReference type="SUPFAM" id="SSF54001">
    <property type="entry name" value="Cysteine proteinases"/>
    <property type="match status" value="1"/>
</dbReference>
<feature type="non-terminal residue" evidence="2">
    <location>
        <position position="1"/>
    </location>
</feature>